<dbReference type="PANTHER" id="PTHR46764:SF1">
    <property type="entry name" value="E3 UBIQUITIN-PROTEIN LIGASE NLA"/>
    <property type="match status" value="1"/>
</dbReference>
<sequence length="438" mass="48627">MLGYRRVVLFLSRSFSNYSFTSRRVTVFRDAHAREGSRTSVQEAASAKLALETSAEKIEGDRISVEGRKLKTGHGKGGSTWQEKYATLTPPMLGHEIEEELVAENQAATLRPVTLTGGTGGLGVYVDDDGVEDINKEKRYRDDIVNKSGMGFGTKGTTLIKRHGELSEHDEEVVGKRLHTTVKRKPIPPISLELLLPLSVIDLTPSPPSISRRRRRNELRSHCRYRAALFHRRAVTVSALKALSRSSVPSSPGLPPFSVAQLCSIVTGTISVPPAIPSVVPLSPSCSGFALLCSVLGLLASSLKREESGSGGKSTLEELIREEEKKKEKINRKDYWLREGIIVKVHYSRQGQMFKSQVQSMHKEILQSPWLCELMAFHINLRETKVQSRKAHAFFDGCSLTFKDGKPALTCELLDSIKIDIDLTCSICLNFVKKTRKE</sequence>
<comment type="caution">
    <text evidence="1">The sequence shown here is derived from an EMBL/GenBank/DDBJ whole genome shotgun (WGS) entry which is preliminary data.</text>
</comment>
<dbReference type="EMBL" id="SDMP01000009">
    <property type="protein sequence ID" value="RYR37916.1"/>
    <property type="molecule type" value="Genomic_DNA"/>
</dbReference>
<dbReference type="PANTHER" id="PTHR46764">
    <property type="entry name" value="E3 UBIQUITIN-PROTEIN LIGASE BAH1"/>
    <property type="match status" value="1"/>
</dbReference>
<evidence type="ECO:0000313" key="2">
    <source>
        <dbReference type="Proteomes" id="UP000289738"/>
    </source>
</evidence>
<keyword evidence="2" id="KW-1185">Reference proteome</keyword>
<organism evidence="1 2">
    <name type="scientific">Arachis hypogaea</name>
    <name type="common">Peanut</name>
    <dbReference type="NCBI Taxonomy" id="3818"/>
    <lineage>
        <taxon>Eukaryota</taxon>
        <taxon>Viridiplantae</taxon>
        <taxon>Streptophyta</taxon>
        <taxon>Embryophyta</taxon>
        <taxon>Tracheophyta</taxon>
        <taxon>Spermatophyta</taxon>
        <taxon>Magnoliopsida</taxon>
        <taxon>eudicotyledons</taxon>
        <taxon>Gunneridae</taxon>
        <taxon>Pentapetalae</taxon>
        <taxon>rosids</taxon>
        <taxon>fabids</taxon>
        <taxon>Fabales</taxon>
        <taxon>Fabaceae</taxon>
        <taxon>Papilionoideae</taxon>
        <taxon>50 kb inversion clade</taxon>
        <taxon>dalbergioids sensu lato</taxon>
        <taxon>Dalbergieae</taxon>
        <taxon>Pterocarpus clade</taxon>
        <taxon>Arachis</taxon>
    </lineage>
</organism>
<gene>
    <name evidence="1" type="ORF">Ahy_A09g042832</name>
</gene>
<dbReference type="STRING" id="3818.A0A445BGX5"/>
<proteinExistence type="predicted"/>
<accession>A0A445BGX5</accession>
<dbReference type="Proteomes" id="UP000289738">
    <property type="component" value="Chromosome A09"/>
</dbReference>
<reference evidence="1 2" key="1">
    <citation type="submission" date="2019-01" db="EMBL/GenBank/DDBJ databases">
        <title>Sequencing of cultivated peanut Arachis hypogaea provides insights into genome evolution and oil improvement.</title>
        <authorList>
            <person name="Chen X."/>
        </authorList>
    </citation>
    <scope>NUCLEOTIDE SEQUENCE [LARGE SCALE GENOMIC DNA]</scope>
    <source>
        <strain evidence="2">cv. Fuhuasheng</strain>
        <tissue evidence="1">Leaves</tissue>
    </source>
</reference>
<dbReference type="InterPro" id="IPR033326">
    <property type="entry name" value="BAH1"/>
</dbReference>
<protein>
    <submittedName>
        <fullName evidence="1">Uncharacterized protein</fullName>
    </submittedName>
</protein>
<name>A0A445BGX5_ARAHY</name>
<evidence type="ECO:0000313" key="1">
    <source>
        <dbReference type="EMBL" id="RYR37916.1"/>
    </source>
</evidence>
<dbReference type="AlphaFoldDB" id="A0A445BGX5"/>